<keyword evidence="6" id="KW-0735">Signal-anchor</keyword>
<dbReference type="Pfam" id="PF00059">
    <property type="entry name" value="Lectin_C"/>
    <property type="match status" value="1"/>
</dbReference>
<comment type="subcellular location">
    <subcellularLocation>
        <location evidence="1">Cell membrane</location>
        <topology evidence="1">Single-pass type II membrane protein</topology>
    </subcellularLocation>
</comment>
<evidence type="ECO:0000313" key="18">
    <source>
        <dbReference type="Proteomes" id="UP000694722"/>
    </source>
</evidence>
<evidence type="ECO:0000256" key="10">
    <source>
        <dbReference type="ARBA" id="ARBA00023180"/>
    </source>
</evidence>
<dbReference type="AlphaFoldDB" id="A0A8D1FYA2"/>
<dbReference type="SMART" id="SM00034">
    <property type="entry name" value="CLECT"/>
    <property type="match status" value="1"/>
</dbReference>
<dbReference type="FunFam" id="3.10.100.10:FF:000065">
    <property type="entry name" value="C-type lectin domain family 5 member A"/>
    <property type="match status" value="1"/>
</dbReference>
<keyword evidence="7 15" id="KW-1133">Transmembrane helix</keyword>
<evidence type="ECO:0000256" key="5">
    <source>
        <dbReference type="ARBA" id="ARBA00022859"/>
    </source>
</evidence>
<proteinExistence type="predicted"/>
<sequence>MNWHMIISGLIVVVLKIVGMTFFLLYFPQNFGEHNVSFSPTERPGTVPQIFRSQCSFTPTESFGTVCPTGWDFHQGRCFFLSTSENSWNNSMNFCKQKGSTLAIVNTPEKLKFLQNISGAEKYFIGLLYQPAEKMWRWINNSVFNGSVISHSHNFNCVTIGLTKTFDAASCDVNYRSICEKSAQ</sequence>
<dbReference type="CDD" id="cd03593">
    <property type="entry name" value="CLECT_NK_receptors_like"/>
    <property type="match status" value="1"/>
</dbReference>
<evidence type="ECO:0000313" key="17">
    <source>
        <dbReference type="Ensembl" id="ENSSSCP00040045488.1"/>
    </source>
</evidence>
<dbReference type="InterPro" id="IPR016187">
    <property type="entry name" value="CTDL_fold"/>
</dbReference>
<keyword evidence="10" id="KW-0325">Glycoprotein</keyword>
<dbReference type="GO" id="GO:0001618">
    <property type="term" value="F:virus receptor activity"/>
    <property type="evidence" value="ECO:0007669"/>
    <property type="project" value="UniProtKB-ARBA"/>
</dbReference>
<dbReference type="PANTHER" id="PTHR47536">
    <property type="entry name" value="C-TYPE LECTIN DOMAIN FAMILY 5 MEMBER A"/>
    <property type="match status" value="1"/>
</dbReference>
<dbReference type="GO" id="GO:0005886">
    <property type="term" value="C:plasma membrane"/>
    <property type="evidence" value="ECO:0007669"/>
    <property type="project" value="UniProtKB-SubCell"/>
</dbReference>
<evidence type="ECO:0000256" key="14">
    <source>
        <dbReference type="ARBA" id="ARBA00079866"/>
    </source>
</evidence>
<dbReference type="PANTHER" id="PTHR47536:SF1">
    <property type="entry name" value="C-TYPE LECTIN DOMAIN FAMILY 5 MEMBER A"/>
    <property type="match status" value="1"/>
</dbReference>
<evidence type="ECO:0000259" key="16">
    <source>
        <dbReference type="PROSITE" id="PS50041"/>
    </source>
</evidence>
<keyword evidence="2" id="KW-1003">Cell membrane</keyword>
<evidence type="ECO:0000256" key="13">
    <source>
        <dbReference type="ARBA" id="ARBA00076978"/>
    </source>
</evidence>
<dbReference type="InterPro" id="IPR001304">
    <property type="entry name" value="C-type_lectin-like"/>
</dbReference>
<dbReference type="SUPFAM" id="SSF56436">
    <property type="entry name" value="C-type lectin-like"/>
    <property type="match status" value="1"/>
</dbReference>
<dbReference type="GO" id="GO:0030246">
    <property type="term" value="F:carbohydrate binding"/>
    <property type="evidence" value="ECO:0007669"/>
    <property type="project" value="UniProtKB-KW"/>
</dbReference>
<accession>A0A8D1FYA2</accession>
<evidence type="ECO:0000256" key="2">
    <source>
        <dbReference type="ARBA" id="ARBA00022475"/>
    </source>
</evidence>
<dbReference type="Ensembl" id="ENSSSCT00040101062.1">
    <property type="protein sequence ID" value="ENSSSCP00040045488.1"/>
    <property type="gene ID" value="ENSSSCG00040073051.1"/>
</dbReference>
<comment type="function">
    <text evidence="11">Functions as a positive regulator of osteoclastogenesis. Cell surface receptor that signals via TYROBP. Regulates inflammatory responses.</text>
</comment>
<keyword evidence="3 15" id="KW-0812">Transmembrane</keyword>
<evidence type="ECO:0000256" key="12">
    <source>
        <dbReference type="ARBA" id="ARBA00068093"/>
    </source>
</evidence>
<feature type="domain" description="C-type lectin" evidence="16">
    <location>
        <begin position="74"/>
        <end position="180"/>
    </location>
</feature>
<dbReference type="Proteomes" id="UP000694722">
    <property type="component" value="Unplaced"/>
</dbReference>
<dbReference type="PROSITE" id="PS50041">
    <property type="entry name" value="C_TYPE_LECTIN_2"/>
    <property type="match status" value="1"/>
</dbReference>
<organism evidence="17 18">
    <name type="scientific">Sus scrofa</name>
    <name type="common">Pig</name>
    <dbReference type="NCBI Taxonomy" id="9823"/>
    <lineage>
        <taxon>Eukaryota</taxon>
        <taxon>Metazoa</taxon>
        <taxon>Chordata</taxon>
        <taxon>Craniata</taxon>
        <taxon>Vertebrata</taxon>
        <taxon>Euteleostomi</taxon>
        <taxon>Mammalia</taxon>
        <taxon>Eutheria</taxon>
        <taxon>Laurasiatheria</taxon>
        <taxon>Artiodactyla</taxon>
        <taxon>Suina</taxon>
        <taxon>Suidae</taxon>
        <taxon>Sus</taxon>
    </lineage>
</organism>
<dbReference type="InterPro" id="IPR052869">
    <property type="entry name" value="CLEC5A"/>
</dbReference>
<keyword evidence="4" id="KW-0430">Lectin</keyword>
<evidence type="ECO:0000256" key="7">
    <source>
        <dbReference type="ARBA" id="ARBA00022989"/>
    </source>
</evidence>
<evidence type="ECO:0000256" key="15">
    <source>
        <dbReference type="SAM" id="Phobius"/>
    </source>
</evidence>
<evidence type="ECO:0000256" key="6">
    <source>
        <dbReference type="ARBA" id="ARBA00022968"/>
    </source>
</evidence>
<keyword evidence="5" id="KW-0391">Immunity</keyword>
<feature type="transmembrane region" description="Helical" evidence="15">
    <location>
        <begin position="6"/>
        <end position="27"/>
    </location>
</feature>
<evidence type="ECO:0000256" key="11">
    <source>
        <dbReference type="ARBA" id="ARBA00054119"/>
    </source>
</evidence>
<keyword evidence="9" id="KW-1015">Disulfide bond</keyword>
<evidence type="ECO:0000256" key="9">
    <source>
        <dbReference type="ARBA" id="ARBA00023157"/>
    </source>
</evidence>
<name>A0A8D1FYA2_PIG</name>
<evidence type="ECO:0000256" key="4">
    <source>
        <dbReference type="ARBA" id="ARBA00022734"/>
    </source>
</evidence>
<evidence type="ECO:0000256" key="3">
    <source>
        <dbReference type="ARBA" id="ARBA00022692"/>
    </source>
</evidence>
<reference evidence="17" key="1">
    <citation type="submission" date="2025-08" db="UniProtKB">
        <authorList>
            <consortium name="Ensembl"/>
        </authorList>
    </citation>
    <scope>IDENTIFICATION</scope>
</reference>
<dbReference type="InterPro" id="IPR016186">
    <property type="entry name" value="C-type_lectin-like/link_sf"/>
</dbReference>
<dbReference type="InterPro" id="IPR033992">
    <property type="entry name" value="NKR-like_CTLD"/>
</dbReference>
<dbReference type="Gene3D" id="3.10.100.10">
    <property type="entry name" value="Mannose-Binding Protein A, subunit A"/>
    <property type="match status" value="1"/>
</dbReference>
<protein>
    <recommendedName>
        <fullName evidence="12">C-type lectin domain family 5 member A</fullName>
    </recommendedName>
    <alternativeName>
        <fullName evidence="13">C-type lectin superfamily member 5</fullName>
    </alternativeName>
    <alternativeName>
        <fullName evidence="14">Myeloid DAP12-associating lectin 1</fullName>
    </alternativeName>
</protein>
<dbReference type="GO" id="GO:0045087">
    <property type="term" value="P:innate immune response"/>
    <property type="evidence" value="ECO:0007669"/>
    <property type="project" value="UniProtKB-ARBA"/>
</dbReference>
<evidence type="ECO:0000256" key="1">
    <source>
        <dbReference type="ARBA" id="ARBA00004401"/>
    </source>
</evidence>
<evidence type="ECO:0000256" key="8">
    <source>
        <dbReference type="ARBA" id="ARBA00023136"/>
    </source>
</evidence>
<keyword evidence="8 15" id="KW-0472">Membrane</keyword>